<dbReference type="Proteomes" id="UP000036681">
    <property type="component" value="Unplaced"/>
</dbReference>
<dbReference type="AlphaFoldDB" id="A0A0M3I2X6"/>
<feature type="compositionally biased region" description="Polar residues" evidence="1">
    <location>
        <begin position="107"/>
        <end position="139"/>
    </location>
</feature>
<evidence type="ECO:0000313" key="3">
    <source>
        <dbReference type="WBParaSite" id="ALUE_0001091801-mRNA-1"/>
    </source>
</evidence>
<feature type="region of interest" description="Disordered" evidence="1">
    <location>
        <begin position="98"/>
        <end position="139"/>
    </location>
</feature>
<dbReference type="WBParaSite" id="ALUE_0001091801-mRNA-1">
    <property type="protein sequence ID" value="ALUE_0001091801-mRNA-1"/>
    <property type="gene ID" value="ALUE_0001091801"/>
</dbReference>
<organism evidence="2 3">
    <name type="scientific">Ascaris lumbricoides</name>
    <name type="common">Giant roundworm</name>
    <dbReference type="NCBI Taxonomy" id="6252"/>
    <lineage>
        <taxon>Eukaryota</taxon>
        <taxon>Metazoa</taxon>
        <taxon>Ecdysozoa</taxon>
        <taxon>Nematoda</taxon>
        <taxon>Chromadorea</taxon>
        <taxon>Rhabditida</taxon>
        <taxon>Spirurina</taxon>
        <taxon>Ascaridomorpha</taxon>
        <taxon>Ascaridoidea</taxon>
        <taxon>Ascarididae</taxon>
        <taxon>Ascaris</taxon>
    </lineage>
</organism>
<evidence type="ECO:0000313" key="2">
    <source>
        <dbReference type="Proteomes" id="UP000036681"/>
    </source>
</evidence>
<keyword evidence="2" id="KW-1185">Reference proteome</keyword>
<reference evidence="3" key="1">
    <citation type="submission" date="2017-02" db="UniProtKB">
        <authorList>
            <consortium name="WormBaseParasite"/>
        </authorList>
    </citation>
    <scope>IDENTIFICATION</scope>
</reference>
<sequence>MDLIRPTPPAAVRRNDKMEADFNRRHGVRDRSFTRGDLVLIRNYLFQKTSEMDEWSGVNRHGRVTYDVLVGSEIRTRHADGAPNRKTLQQMQCSSRYRTISMPGESHQPSNSQQWTSQSYSDGHNYNRTSTTNTQLRLR</sequence>
<protein>
    <submittedName>
        <fullName evidence="3">DUF4258 domain-containing protein</fullName>
    </submittedName>
</protein>
<accession>A0A0M3I2X6</accession>
<name>A0A0M3I2X6_ASCLU</name>
<proteinExistence type="predicted"/>
<evidence type="ECO:0000256" key="1">
    <source>
        <dbReference type="SAM" id="MobiDB-lite"/>
    </source>
</evidence>